<keyword evidence="1" id="KW-1133">Transmembrane helix</keyword>
<dbReference type="Proteomes" id="UP000000536">
    <property type="component" value="Chromosome"/>
</dbReference>
<keyword evidence="1" id="KW-0812">Transmembrane</keyword>
<dbReference type="EMBL" id="AP006878">
    <property type="protein sequence ID" value="BAD84573.1"/>
    <property type="molecule type" value="Genomic_DNA"/>
</dbReference>
<dbReference type="EnsemblBacteria" id="BAD84573">
    <property type="protein sequence ID" value="BAD84573"/>
    <property type="gene ID" value="TK0384"/>
</dbReference>
<keyword evidence="4" id="KW-1185">Reference proteome</keyword>
<feature type="transmembrane region" description="Helical" evidence="1">
    <location>
        <begin position="67"/>
        <end position="89"/>
    </location>
</feature>
<dbReference type="GeneID" id="78447125"/>
<reference evidence="2 4" key="1">
    <citation type="journal article" date="2005" name="Genome Res.">
        <title>Complete genome sequence of the hyperthermophilic archaeon Thermococcus kodakaraensis KOD1 and comparison with Pyrococcus genomes.</title>
        <authorList>
            <person name="Fukui T."/>
            <person name="Atomi H."/>
            <person name="Kanai T."/>
            <person name="Matsumi R."/>
            <person name="Fujiwara S."/>
            <person name="Imanaka T."/>
        </authorList>
    </citation>
    <scope>NUCLEOTIDE SEQUENCE [LARGE SCALE GENOMIC DNA]</scope>
    <source>
        <strain evidence="4">ATCC BAA-918 / JCM 12380 / KOD1</strain>
        <strain evidence="2">KOD1</strain>
    </source>
</reference>
<evidence type="ECO:0000313" key="4">
    <source>
        <dbReference type="Proteomes" id="UP000000536"/>
    </source>
</evidence>
<dbReference type="eggNOG" id="arCOG07168">
    <property type="taxonomic scope" value="Archaea"/>
</dbReference>
<dbReference type="AlphaFoldDB" id="Q5JCZ7"/>
<dbReference type="KEGG" id="tko:TK0611"/>
<dbReference type="EnsemblBacteria" id="BAD84800">
    <property type="protein sequence ID" value="BAD84800"/>
    <property type="gene ID" value="TK0611"/>
</dbReference>
<dbReference type="KEGG" id="tko:TK0384"/>
<organism evidence="2 4">
    <name type="scientific">Thermococcus kodakarensis (strain ATCC BAA-918 / JCM 12380 / KOD1)</name>
    <name type="common">Pyrococcus kodakaraensis (strain KOD1)</name>
    <dbReference type="NCBI Taxonomy" id="69014"/>
    <lineage>
        <taxon>Archaea</taxon>
        <taxon>Methanobacteriati</taxon>
        <taxon>Methanobacteriota</taxon>
        <taxon>Thermococci</taxon>
        <taxon>Thermococcales</taxon>
        <taxon>Thermococcaceae</taxon>
        <taxon>Thermococcus</taxon>
    </lineage>
</organism>
<protein>
    <submittedName>
        <fullName evidence="2">Hypothetical membrane protein, conserved</fullName>
    </submittedName>
</protein>
<evidence type="ECO:0000313" key="2">
    <source>
        <dbReference type="EMBL" id="BAD84573.1"/>
    </source>
</evidence>
<dbReference type="STRING" id="69014.TK0384"/>
<feature type="transmembrane region" description="Helical" evidence="1">
    <location>
        <begin position="96"/>
        <end position="115"/>
    </location>
</feature>
<keyword evidence="1" id="KW-0472">Membrane</keyword>
<dbReference type="RefSeq" id="WP_011249339.1">
    <property type="nucleotide sequence ID" value="NC_006624.1"/>
</dbReference>
<proteinExistence type="predicted"/>
<gene>
    <name evidence="2" type="ordered locus">TK0384</name>
    <name evidence="3" type="ordered locus">TK0611</name>
</gene>
<evidence type="ECO:0000256" key="1">
    <source>
        <dbReference type="SAM" id="Phobius"/>
    </source>
</evidence>
<dbReference type="EMBL" id="AP006878">
    <property type="protein sequence ID" value="BAD84800.1"/>
    <property type="molecule type" value="Genomic_DNA"/>
</dbReference>
<evidence type="ECO:0000313" key="3">
    <source>
        <dbReference type="EMBL" id="BAD84800.1"/>
    </source>
</evidence>
<dbReference type="OrthoDB" id="99646at2157"/>
<dbReference type="PATRIC" id="fig|69014.16.peg.382"/>
<feature type="transmembrane region" description="Helical" evidence="1">
    <location>
        <begin position="6"/>
        <end position="24"/>
    </location>
</feature>
<name>Q5JCZ7_THEKO</name>
<sequence>MKTKSLIQLIIFFVLAGAWYYIAWPMMTKEALAVGAVGGVLMHWALTNKGNKALVIIEPFTSSWRVLLYDMMLLSFLAALWQANGAALLDALKDSVENLALLLALLGGIGVDYGVEG</sequence>
<accession>Q5JCZ7</accession>
<feature type="transmembrane region" description="Helical" evidence="1">
    <location>
        <begin position="31"/>
        <end position="47"/>
    </location>
</feature>
<dbReference type="HOGENOM" id="CLU_2056176_0_0_2"/>